<dbReference type="GO" id="GO:0016787">
    <property type="term" value="F:hydrolase activity"/>
    <property type="evidence" value="ECO:0007669"/>
    <property type="project" value="UniProtKB-KW"/>
</dbReference>
<feature type="domain" description="Calcineurin-like phosphoesterase" evidence="5">
    <location>
        <begin position="8"/>
        <end position="189"/>
    </location>
</feature>
<dbReference type="RefSeq" id="WP_093332091.1">
    <property type="nucleotide sequence ID" value="NZ_AP027363.1"/>
</dbReference>
<keyword evidence="2" id="KW-0378">Hydrolase</keyword>
<evidence type="ECO:0000259" key="5">
    <source>
        <dbReference type="Pfam" id="PF00149"/>
    </source>
</evidence>
<dbReference type="OrthoDB" id="9784378at2"/>
<evidence type="ECO:0000256" key="3">
    <source>
        <dbReference type="ARBA" id="ARBA00023004"/>
    </source>
</evidence>
<evidence type="ECO:0000313" key="6">
    <source>
        <dbReference type="EMBL" id="SET87110.1"/>
    </source>
</evidence>
<dbReference type="STRING" id="349064.SAMN05660429_02913"/>
<accession>A0A1I0HST7</accession>
<gene>
    <name evidence="6" type="ORF">SAMN05660429_02913</name>
</gene>
<dbReference type="GO" id="GO:0046872">
    <property type="term" value="F:metal ion binding"/>
    <property type="evidence" value="ECO:0007669"/>
    <property type="project" value="UniProtKB-KW"/>
</dbReference>
<dbReference type="PANTHER" id="PTHR42988">
    <property type="entry name" value="PHOSPHOHYDROLASE"/>
    <property type="match status" value="1"/>
</dbReference>
<protein>
    <submittedName>
        <fullName evidence="6">Icc protein</fullName>
    </submittedName>
</protein>
<dbReference type="Pfam" id="PF00149">
    <property type="entry name" value="Metallophos"/>
    <property type="match status" value="1"/>
</dbReference>
<evidence type="ECO:0000313" key="7">
    <source>
        <dbReference type="Proteomes" id="UP000199308"/>
    </source>
</evidence>
<keyword evidence="7" id="KW-1185">Reference proteome</keyword>
<dbReference type="SUPFAM" id="SSF56300">
    <property type="entry name" value="Metallo-dependent phosphatases"/>
    <property type="match status" value="1"/>
</dbReference>
<organism evidence="6 7">
    <name type="scientific">Thalassotalea agarivorans</name>
    <name type="common">Thalassomonas agarivorans</name>
    <dbReference type="NCBI Taxonomy" id="349064"/>
    <lineage>
        <taxon>Bacteria</taxon>
        <taxon>Pseudomonadati</taxon>
        <taxon>Pseudomonadota</taxon>
        <taxon>Gammaproteobacteria</taxon>
        <taxon>Alteromonadales</taxon>
        <taxon>Colwelliaceae</taxon>
        <taxon>Thalassotalea</taxon>
    </lineage>
</organism>
<dbReference type="Gene3D" id="3.60.21.10">
    <property type="match status" value="1"/>
</dbReference>
<sequence length="249" mass="28013">MTSKLDLSILQISDSHLFAEKDGLHFGASVYNNLVEVLEYSKQFSLDAIVFTGDLTQDHSEASYQRFVDAFQGADIRIPVYVLPGNHDDSHYLQTVLNDNPFVQANSLKTAYWQCAFTDSTSDTPAGYFDVAQLAEFDAERHIALFMHHHPVPVGYFIDRHGLKNSASFWPALTEHNNVKLVACGHVHKGLKFSKEDTGLCCNVYTCPATSIEFDKHPADLVAASIRPGLRIWQFYQDGSYTTQCHYLE</sequence>
<evidence type="ECO:0000256" key="2">
    <source>
        <dbReference type="ARBA" id="ARBA00022801"/>
    </source>
</evidence>
<evidence type="ECO:0000256" key="4">
    <source>
        <dbReference type="ARBA" id="ARBA00025742"/>
    </source>
</evidence>
<dbReference type="Proteomes" id="UP000199308">
    <property type="component" value="Unassembled WGS sequence"/>
</dbReference>
<dbReference type="AlphaFoldDB" id="A0A1I0HST7"/>
<keyword evidence="3" id="KW-0408">Iron</keyword>
<dbReference type="PANTHER" id="PTHR42988:SF2">
    <property type="entry name" value="CYCLIC NUCLEOTIDE PHOSPHODIESTERASE CBUA0032-RELATED"/>
    <property type="match status" value="1"/>
</dbReference>
<dbReference type="InterPro" id="IPR029052">
    <property type="entry name" value="Metallo-depent_PP-like"/>
</dbReference>
<dbReference type="EMBL" id="FOHK01000018">
    <property type="protein sequence ID" value="SET87110.1"/>
    <property type="molecule type" value="Genomic_DNA"/>
</dbReference>
<keyword evidence="1" id="KW-0479">Metal-binding</keyword>
<name>A0A1I0HST7_THASX</name>
<proteinExistence type="inferred from homology"/>
<evidence type="ECO:0000256" key="1">
    <source>
        <dbReference type="ARBA" id="ARBA00022723"/>
    </source>
</evidence>
<dbReference type="InterPro" id="IPR004843">
    <property type="entry name" value="Calcineurin-like_PHP"/>
</dbReference>
<comment type="similarity">
    <text evidence="4">Belongs to the cyclic nucleotide phosphodiesterase class-III family.</text>
</comment>
<dbReference type="InterPro" id="IPR050884">
    <property type="entry name" value="CNP_phosphodiesterase-III"/>
</dbReference>
<reference evidence="6 7" key="1">
    <citation type="submission" date="2016-10" db="EMBL/GenBank/DDBJ databases">
        <authorList>
            <person name="de Groot N.N."/>
        </authorList>
    </citation>
    <scope>NUCLEOTIDE SEQUENCE [LARGE SCALE GENOMIC DNA]</scope>
    <source>
        <strain evidence="6 7">DSM 19706</strain>
    </source>
</reference>